<organism evidence="4">
    <name type="scientific">Staphylococcus aureus</name>
    <dbReference type="NCBI Taxonomy" id="1280"/>
    <lineage>
        <taxon>Bacteria</taxon>
        <taxon>Bacillati</taxon>
        <taxon>Bacillota</taxon>
        <taxon>Bacilli</taxon>
        <taxon>Bacillales</taxon>
        <taxon>Staphylococcaceae</taxon>
        <taxon>Staphylococcus</taxon>
    </lineage>
</organism>
<dbReference type="PROSITE" id="PS00429">
    <property type="entry name" value="STAPHYLOCOAGULASE"/>
    <property type="match status" value="2"/>
</dbReference>
<feature type="region of interest" description="Disordered" evidence="2">
    <location>
        <begin position="634"/>
        <end position="678"/>
    </location>
</feature>
<dbReference type="InterPro" id="IPR043071">
    <property type="entry name" value="Staphylcoagulase_N_2"/>
</dbReference>
<dbReference type="Pfam" id="PF08764">
    <property type="entry name" value="Coagulase"/>
    <property type="match status" value="1"/>
</dbReference>
<feature type="compositionally biased region" description="Basic and acidic residues" evidence="2">
    <location>
        <begin position="317"/>
        <end position="326"/>
    </location>
</feature>
<feature type="region of interest" description="Disordered" evidence="2">
    <location>
        <begin position="449"/>
        <end position="487"/>
    </location>
</feature>
<feature type="compositionally biased region" description="Polar residues" evidence="2">
    <location>
        <begin position="449"/>
        <end position="460"/>
    </location>
</feature>
<dbReference type="AlphaFoldDB" id="C4B841"/>
<accession>C4B841</accession>
<dbReference type="InterPro" id="IPR043072">
    <property type="entry name" value="Staphylcoagulase_N_1"/>
</dbReference>
<sequence>MKKQIISLGALAVASSLFTWDNKADAIVTKDYSEESRVNENSKYGTLISDWYLRGRLTSLESQFINALDILETYHYGEKEYKDAKDKLMTRILGEDQYLLERKKVQYEEYKKLYQKYKEENPTSKVKMKTFHQYTIEDLTMREYNELTESLRSAVKDFEKDVERIENQHHDLKPFTDEMEEKATSRVDDLANKAYSVYFAFVRDTQHKTEALELKAKVDLVLGDEDKPHRISNERIEKEMIKDLESIIEDFFIETGLNKPVNITSYDSSKHHYKNHSEGFEALVKETREAVTNANDSWKTKAVKKYGETEIKSPVVKEEKKVEEPQSPKFDNQQEVETTAGKAEETTQPVAQPLVKIPEGTIQGVPVEGPKYPTMEQHTIYGEIVKGPEYPTMENKTLQGEIVQGPDFLTMEQNRPSLSDNYTQPTTPNPILKGIEGTSSKLEIKPQGTESTLKGIQGESSDIEVKPQATETTEASQYGPRPQFNKTPKYVKYRDAGTGIREYNDGTFGYEARPRFNKPSETNAYNVTTNQDGTVTYGARPTQNKASKTNAYNVTTHANGQVSYGARPTYKKPSETNAYNVTTHANGQVSYGARPTQNKASETNAYNVTTHANGQVSYGARPTQNKPSKTNAYNVTTHGNGQVSYGARPTYKKPSETNAYNVTTHADGTATYGPRVTK</sequence>
<dbReference type="Pfam" id="PF04022">
    <property type="entry name" value="Staphylcoagulse"/>
    <property type="match status" value="6"/>
</dbReference>
<dbReference type="InterPro" id="IPR001443">
    <property type="entry name" value="Staphylcoagulase_rpt"/>
</dbReference>
<feature type="compositionally biased region" description="Polar residues" evidence="2">
    <location>
        <begin position="634"/>
        <end position="643"/>
    </location>
</feature>
<evidence type="ECO:0000256" key="1">
    <source>
        <dbReference type="SAM" id="Coils"/>
    </source>
</evidence>
<dbReference type="Gene3D" id="1.20.120.750">
    <property type="entry name" value="Staphylcoagulase, helix bundle domain 1"/>
    <property type="match status" value="1"/>
</dbReference>
<evidence type="ECO:0000256" key="2">
    <source>
        <dbReference type="SAM" id="MobiDB-lite"/>
    </source>
</evidence>
<reference evidence="4" key="1">
    <citation type="journal article" date="2009" name="PLoS ONE">
        <title>Genetic diversity of staphylocoagulase genes (coa): insight into the evolution of variable chromosomal virulence factors in Staphylococcus aureus.</title>
        <authorList>
            <person name="Watanabe S."/>
            <person name="Ito T."/>
            <person name="Sasaki T."/>
            <person name="Li S."/>
            <person name="Uchiyama I."/>
            <person name="Kishii K."/>
            <person name="Kikuchi K."/>
            <person name="Skov R.L."/>
            <person name="Hiramatsu K."/>
        </authorList>
    </citation>
    <scope>NUCLEOTIDE SEQUENCE</scope>
    <source>
        <strain evidence="4">W12</strain>
    </source>
</reference>
<dbReference type="SUPFAM" id="SSF101094">
    <property type="entry name" value="Staphylocoagulase"/>
    <property type="match status" value="2"/>
</dbReference>
<feature type="coiled-coil region" evidence="1">
    <location>
        <begin position="100"/>
        <end position="168"/>
    </location>
</feature>
<feature type="compositionally biased region" description="Polar residues" evidence="2">
    <location>
        <begin position="656"/>
        <end position="666"/>
    </location>
</feature>
<evidence type="ECO:0000259" key="3">
    <source>
        <dbReference type="Pfam" id="PF08764"/>
    </source>
</evidence>
<dbReference type="Gene3D" id="1.20.120.760">
    <property type="entry name" value="Staphylcoagulase, helix bundle, domain 2"/>
    <property type="match status" value="1"/>
</dbReference>
<feature type="region of interest" description="Disordered" evidence="2">
    <location>
        <begin position="317"/>
        <end position="347"/>
    </location>
</feature>
<feature type="domain" description="Staphylocoagulase N-terminal subdomain 1" evidence="3">
    <location>
        <begin position="29"/>
        <end position="307"/>
    </location>
</feature>
<protein>
    <submittedName>
        <fullName evidence="4">Staphylocoagulase</fullName>
    </submittedName>
</protein>
<name>C4B841_STAAU</name>
<dbReference type="EMBL" id="AB489890">
    <property type="protein sequence ID" value="BAH66295.1"/>
    <property type="molecule type" value="Genomic_DNA"/>
</dbReference>
<dbReference type="NCBIfam" id="NF035921">
    <property type="entry name" value="staph_coagu"/>
    <property type="match status" value="1"/>
</dbReference>
<keyword evidence="1" id="KW-0175">Coiled coil</keyword>
<dbReference type="InterPro" id="IPR014874">
    <property type="entry name" value="Staphylocoagulase_N"/>
</dbReference>
<proteinExistence type="predicted"/>
<evidence type="ECO:0000313" key="4">
    <source>
        <dbReference type="EMBL" id="BAH66295.1"/>
    </source>
</evidence>
<gene>
    <name evidence="4" type="primary">coa</name>
</gene>
<dbReference type="SMR" id="C4B841"/>